<dbReference type="GO" id="GO:0005829">
    <property type="term" value="C:cytosol"/>
    <property type="evidence" value="ECO:0007669"/>
    <property type="project" value="TreeGrafter"/>
</dbReference>
<dbReference type="GO" id="GO:0019592">
    <property type="term" value="P:mannitol catabolic process"/>
    <property type="evidence" value="ECO:0007669"/>
    <property type="project" value="TreeGrafter"/>
</dbReference>
<dbReference type="EMBL" id="BARS01038893">
    <property type="protein sequence ID" value="GAG14331.1"/>
    <property type="molecule type" value="Genomic_DNA"/>
</dbReference>
<dbReference type="Pfam" id="PF08125">
    <property type="entry name" value="Mannitol_dh_C"/>
    <property type="match status" value="1"/>
</dbReference>
<sequence length="170" mass="18426">GHAACAYLGFLEGHALIWQAMESDVPRETALGAMRESGRALLSTYEGEWTEGEMEEHIRDLARRFGNRALGDSVYRVGRDLPRKLAPDDRLIGALRLQLAAGVEPANTMKAVAAALRFRAVDESSEMFPADAEFAAFIETEGGRAALAKCAGLDTEGADRELADNILSRC</sequence>
<proteinExistence type="predicted"/>
<dbReference type="GO" id="GO:0008926">
    <property type="term" value="F:mannitol-1-phosphate 5-dehydrogenase activity"/>
    <property type="evidence" value="ECO:0007669"/>
    <property type="project" value="TreeGrafter"/>
</dbReference>
<dbReference type="PANTHER" id="PTHR30524">
    <property type="entry name" value="MANNITOL-1-PHOSPHATE 5-DEHYDROGENASE"/>
    <property type="match status" value="1"/>
</dbReference>
<dbReference type="InterPro" id="IPR013118">
    <property type="entry name" value="Mannitol_DH_C"/>
</dbReference>
<accession>X0WNR2</accession>
<organism evidence="2">
    <name type="scientific">marine sediment metagenome</name>
    <dbReference type="NCBI Taxonomy" id="412755"/>
    <lineage>
        <taxon>unclassified sequences</taxon>
        <taxon>metagenomes</taxon>
        <taxon>ecological metagenomes</taxon>
    </lineage>
</organism>
<dbReference type="InterPro" id="IPR013328">
    <property type="entry name" value="6PGD_dom2"/>
</dbReference>
<dbReference type="AlphaFoldDB" id="X0WNR2"/>
<name>X0WNR2_9ZZZZ</name>
<dbReference type="PANTHER" id="PTHR30524:SF0">
    <property type="entry name" value="ALTRONATE OXIDOREDUCTASE-RELATED"/>
    <property type="match status" value="1"/>
</dbReference>
<evidence type="ECO:0000313" key="2">
    <source>
        <dbReference type="EMBL" id="GAG14331.1"/>
    </source>
</evidence>
<dbReference type="Gene3D" id="1.10.1040.10">
    <property type="entry name" value="N-(1-d-carboxylethyl)-l-norvaline Dehydrogenase, domain 2"/>
    <property type="match status" value="1"/>
</dbReference>
<comment type="caution">
    <text evidence="2">The sequence shown here is derived from an EMBL/GenBank/DDBJ whole genome shotgun (WGS) entry which is preliminary data.</text>
</comment>
<protein>
    <recommendedName>
        <fullName evidence="1">Mannitol dehydrogenase C-terminal domain-containing protein</fullName>
    </recommendedName>
</protein>
<dbReference type="SUPFAM" id="SSF48179">
    <property type="entry name" value="6-phosphogluconate dehydrogenase C-terminal domain-like"/>
    <property type="match status" value="1"/>
</dbReference>
<gene>
    <name evidence="2" type="ORF">S01H1_59468</name>
</gene>
<feature type="domain" description="Mannitol dehydrogenase C-terminal" evidence="1">
    <location>
        <begin position="1"/>
        <end position="135"/>
    </location>
</feature>
<dbReference type="InterPro" id="IPR008927">
    <property type="entry name" value="6-PGluconate_DH-like_C_sf"/>
</dbReference>
<feature type="non-terminal residue" evidence="2">
    <location>
        <position position="1"/>
    </location>
</feature>
<evidence type="ECO:0000259" key="1">
    <source>
        <dbReference type="Pfam" id="PF08125"/>
    </source>
</evidence>
<reference evidence="2" key="1">
    <citation type="journal article" date="2014" name="Front. Microbiol.">
        <title>High frequency of phylogenetically diverse reductive dehalogenase-homologous genes in deep subseafloor sedimentary metagenomes.</title>
        <authorList>
            <person name="Kawai M."/>
            <person name="Futagami T."/>
            <person name="Toyoda A."/>
            <person name="Takaki Y."/>
            <person name="Nishi S."/>
            <person name="Hori S."/>
            <person name="Arai W."/>
            <person name="Tsubouchi T."/>
            <person name="Morono Y."/>
            <person name="Uchiyama I."/>
            <person name="Ito T."/>
            <person name="Fujiyama A."/>
            <person name="Inagaki F."/>
            <person name="Takami H."/>
        </authorList>
    </citation>
    <scope>NUCLEOTIDE SEQUENCE</scope>
    <source>
        <strain evidence="2">Expedition CK06-06</strain>
    </source>
</reference>